<evidence type="ECO:0000259" key="2">
    <source>
        <dbReference type="Pfam" id="PF13649"/>
    </source>
</evidence>
<evidence type="ECO:0000313" key="3">
    <source>
        <dbReference type="EMBL" id="MDR7191396.1"/>
    </source>
</evidence>
<dbReference type="Pfam" id="PF10119">
    <property type="entry name" value="MethyTransf_Reg"/>
    <property type="match status" value="1"/>
</dbReference>
<proteinExistence type="predicted"/>
<dbReference type="InterPro" id="IPR041698">
    <property type="entry name" value="Methyltransf_25"/>
</dbReference>
<accession>A0ABU1XTI9</accession>
<dbReference type="Pfam" id="PF13649">
    <property type="entry name" value="Methyltransf_25"/>
    <property type="match status" value="1"/>
</dbReference>
<keyword evidence="4" id="KW-1185">Reference proteome</keyword>
<gene>
    <name evidence="3" type="ORF">J2W68_000098</name>
</gene>
<protein>
    <submittedName>
        <fullName evidence="3">O-methyltransferase YrrM</fullName>
    </submittedName>
</protein>
<dbReference type="CDD" id="cd02440">
    <property type="entry name" value="AdoMet_MTases"/>
    <property type="match status" value="1"/>
</dbReference>
<dbReference type="Proteomes" id="UP001256588">
    <property type="component" value="Unassembled WGS sequence"/>
</dbReference>
<feature type="domain" description="Methyltransferase regulatory" evidence="1">
    <location>
        <begin position="224"/>
        <end position="305"/>
    </location>
</feature>
<dbReference type="InterPro" id="IPR050723">
    <property type="entry name" value="CFA/CMAS"/>
</dbReference>
<evidence type="ECO:0000259" key="1">
    <source>
        <dbReference type="Pfam" id="PF10119"/>
    </source>
</evidence>
<feature type="domain" description="Methyltransferase" evidence="2">
    <location>
        <begin position="54"/>
        <end position="150"/>
    </location>
</feature>
<name>A0ABU1XTI9_9GAMM</name>
<reference evidence="3 4" key="1">
    <citation type="submission" date="2023-07" db="EMBL/GenBank/DDBJ databases">
        <title>Sorghum-associated microbial communities from plants grown in Nebraska, USA.</title>
        <authorList>
            <person name="Schachtman D."/>
        </authorList>
    </citation>
    <scope>NUCLEOTIDE SEQUENCE [LARGE SCALE GENOMIC DNA]</scope>
    <source>
        <strain evidence="3 4">4099</strain>
    </source>
</reference>
<comment type="caution">
    <text evidence="3">The sequence shown here is derived from an EMBL/GenBank/DDBJ whole genome shotgun (WGS) entry which is preliminary data.</text>
</comment>
<dbReference type="PANTHER" id="PTHR43667:SF2">
    <property type="entry name" value="FATTY ACID C-METHYL TRANSFERASE"/>
    <property type="match status" value="1"/>
</dbReference>
<dbReference type="EMBL" id="JAVDWO010000001">
    <property type="protein sequence ID" value="MDR7191396.1"/>
    <property type="molecule type" value="Genomic_DNA"/>
</dbReference>
<organism evidence="3 4">
    <name type="scientific">Luteimonas terrae</name>
    <dbReference type="NCBI Taxonomy" id="1530191"/>
    <lineage>
        <taxon>Bacteria</taxon>
        <taxon>Pseudomonadati</taxon>
        <taxon>Pseudomonadota</taxon>
        <taxon>Gammaproteobacteria</taxon>
        <taxon>Lysobacterales</taxon>
        <taxon>Lysobacteraceae</taxon>
        <taxon>Luteimonas</taxon>
    </lineage>
</organism>
<dbReference type="Gene3D" id="3.40.50.150">
    <property type="entry name" value="Vaccinia Virus protein VP39"/>
    <property type="match status" value="1"/>
</dbReference>
<evidence type="ECO:0000313" key="4">
    <source>
        <dbReference type="Proteomes" id="UP001256588"/>
    </source>
</evidence>
<dbReference type="InterPro" id="IPR029063">
    <property type="entry name" value="SAM-dependent_MTases_sf"/>
</dbReference>
<dbReference type="RefSeq" id="WP_310231545.1">
    <property type="nucleotide sequence ID" value="NZ_JAVDWO010000001.1"/>
</dbReference>
<dbReference type="PANTHER" id="PTHR43667">
    <property type="entry name" value="CYCLOPROPANE-FATTY-ACYL-PHOSPHOLIPID SYNTHASE"/>
    <property type="match status" value="1"/>
</dbReference>
<sequence length="441" mass="46876">MSAVAMDIDGHVADADAAYPMHFHREQMPAWLHATATALGFRAPDLARPYRWCELGSGAGLTALVAAACNPSARFTAVDADAAQIARARDIAERAGLANLEFVHADLREYATHSGESFDFIVSHGMWAWVSDPVRDAFIAIVERRLAPGGLLELGYMSHPGASQLQGAQRLLHEAGRHLEGDTPARVTAALSLLRDLADGGAGYFAEHPGARRQLDAMEREPAGYIAHEFLGAHWQPQHVADVIRAFAGVGCGFLGSATPIENIDALSIPGALQPRLRTLPPGPLAETARDLARNQSLRRDLFQRGAQRLDDAAHLDALDTLVFAALPGAPPALTGDLRFDTRIGPVTGARELFAPALDALAQGPQSFARLRTLPPYDATPGLLNQALQALTWAGFVHACLPSSRDTSADALARQLSPLPGVPALALLPAIGSAAVRQVPR</sequence>
<dbReference type="SUPFAM" id="SSF53335">
    <property type="entry name" value="S-adenosyl-L-methionine-dependent methyltransferases"/>
    <property type="match status" value="1"/>
</dbReference>
<dbReference type="InterPro" id="IPR018773">
    <property type="entry name" value="MeTrfase_reg_dom_prd"/>
</dbReference>